<protein>
    <submittedName>
        <fullName evidence="1">Uncharacterized protein</fullName>
    </submittedName>
</protein>
<evidence type="ECO:0000313" key="2">
    <source>
        <dbReference type="Proteomes" id="UP001286313"/>
    </source>
</evidence>
<gene>
    <name evidence="1" type="ORF">Pcinc_038765</name>
</gene>
<accession>A0AAE1EL91</accession>
<comment type="caution">
    <text evidence="1">The sequence shown here is derived from an EMBL/GenBank/DDBJ whole genome shotgun (WGS) entry which is preliminary data.</text>
</comment>
<name>A0AAE1EL91_PETCI</name>
<evidence type="ECO:0000313" key="1">
    <source>
        <dbReference type="EMBL" id="KAK3854775.1"/>
    </source>
</evidence>
<sequence length="181" mass="19095">MSPTLPPTHPLTHSLTALTLHSLTSSTPSLRPLPHSASPLPLLTPSPLSLPSLCLTPTPSHSVHSLTPLTLPHSPPPSPASVIPPLMTLLSPHLPSPGLPLTQPTHVNKVAPLSLVTRYRGRHTTNDLHHHQAVKFTGPNIPTDCLRDMGNPGEGKLAAGWLLGEVRLSVSGCHSSTIALF</sequence>
<dbReference type="Proteomes" id="UP001286313">
    <property type="component" value="Unassembled WGS sequence"/>
</dbReference>
<reference evidence="1" key="1">
    <citation type="submission" date="2023-10" db="EMBL/GenBank/DDBJ databases">
        <title>Genome assemblies of two species of porcelain crab, Petrolisthes cinctipes and Petrolisthes manimaculis (Anomura: Porcellanidae).</title>
        <authorList>
            <person name="Angst P."/>
        </authorList>
    </citation>
    <scope>NUCLEOTIDE SEQUENCE</scope>
    <source>
        <strain evidence="1">PB745_01</strain>
        <tissue evidence="1">Gill</tissue>
    </source>
</reference>
<proteinExistence type="predicted"/>
<keyword evidence="2" id="KW-1185">Reference proteome</keyword>
<organism evidence="1 2">
    <name type="scientific">Petrolisthes cinctipes</name>
    <name type="common">Flat porcelain crab</name>
    <dbReference type="NCBI Taxonomy" id="88211"/>
    <lineage>
        <taxon>Eukaryota</taxon>
        <taxon>Metazoa</taxon>
        <taxon>Ecdysozoa</taxon>
        <taxon>Arthropoda</taxon>
        <taxon>Crustacea</taxon>
        <taxon>Multicrustacea</taxon>
        <taxon>Malacostraca</taxon>
        <taxon>Eumalacostraca</taxon>
        <taxon>Eucarida</taxon>
        <taxon>Decapoda</taxon>
        <taxon>Pleocyemata</taxon>
        <taxon>Anomura</taxon>
        <taxon>Galatheoidea</taxon>
        <taxon>Porcellanidae</taxon>
        <taxon>Petrolisthes</taxon>
    </lineage>
</organism>
<dbReference type="EMBL" id="JAWQEG010006452">
    <property type="protein sequence ID" value="KAK3854775.1"/>
    <property type="molecule type" value="Genomic_DNA"/>
</dbReference>
<dbReference type="AlphaFoldDB" id="A0AAE1EL91"/>